<gene>
    <name evidence="2" type="ORF">ACFQ1C_02220</name>
</gene>
<keyword evidence="1" id="KW-0732">Signal</keyword>
<accession>A0ABW3KCY4</accession>
<keyword evidence="3" id="KW-1185">Reference proteome</keyword>
<dbReference type="InterPro" id="IPR017738">
    <property type="entry name" value="T6SS-assoc_VCA0118"/>
</dbReference>
<dbReference type="RefSeq" id="WP_379556901.1">
    <property type="nucleotide sequence ID" value="NZ_JBHTJS010000004.1"/>
</dbReference>
<evidence type="ECO:0000256" key="1">
    <source>
        <dbReference type="SAM" id="SignalP"/>
    </source>
</evidence>
<feature type="chain" id="PRO_5046872745" evidence="1">
    <location>
        <begin position="21"/>
        <end position="203"/>
    </location>
</feature>
<proteinExistence type="predicted"/>
<name>A0ABW3KCY4_9GAMM</name>
<protein>
    <submittedName>
        <fullName evidence="2">Type VI secretion system-associated protein TagO</fullName>
    </submittedName>
</protein>
<comment type="caution">
    <text evidence="2">The sequence shown here is derived from an EMBL/GenBank/DDBJ whole genome shotgun (WGS) entry which is preliminary data.</text>
</comment>
<dbReference type="EMBL" id="JBHTJS010000004">
    <property type="protein sequence ID" value="MFD1006978.1"/>
    <property type="molecule type" value="Genomic_DNA"/>
</dbReference>
<organism evidence="2 3">
    <name type="scientific">Oceanisphaera ostreae</name>
    <dbReference type="NCBI Taxonomy" id="914151"/>
    <lineage>
        <taxon>Bacteria</taxon>
        <taxon>Pseudomonadati</taxon>
        <taxon>Pseudomonadota</taxon>
        <taxon>Gammaproteobacteria</taxon>
        <taxon>Aeromonadales</taxon>
        <taxon>Aeromonadaceae</taxon>
        <taxon>Oceanisphaera</taxon>
    </lineage>
</organism>
<evidence type="ECO:0000313" key="2">
    <source>
        <dbReference type="EMBL" id="MFD1006978.1"/>
    </source>
</evidence>
<evidence type="ECO:0000313" key="3">
    <source>
        <dbReference type="Proteomes" id="UP001597048"/>
    </source>
</evidence>
<reference evidence="3" key="1">
    <citation type="journal article" date="2019" name="Int. J. Syst. Evol. Microbiol.">
        <title>The Global Catalogue of Microorganisms (GCM) 10K type strain sequencing project: providing services to taxonomists for standard genome sequencing and annotation.</title>
        <authorList>
            <consortium name="The Broad Institute Genomics Platform"/>
            <consortium name="The Broad Institute Genome Sequencing Center for Infectious Disease"/>
            <person name="Wu L."/>
            <person name="Ma J."/>
        </authorList>
    </citation>
    <scope>NUCLEOTIDE SEQUENCE [LARGE SCALE GENOMIC DNA]</scope>
    <source>
        <strain evidence="3">CCUG 60525</strain>
    </source>
</reference>
<sequence>MKKLILAVIGALTVAAPAMADQVPSSSIEKCVVIERDLARLECYDQIAKAYNLNGPQAVNAQAGSIGKWVIDKKANPIDDSKTVNISLKADSGGSKFSKPIMLMARCDSKKTEMYIDWQTYLGSEAKVTLRIGANDAKTSKWSMPSDKQRSFNDSPISTLKEMLMADKMVAQITPFNQSPYTAVFNTSGLDEAIKPLREACGW</sequence>
<feature type="signal peptide" evidence="1">
    <location>
        <begin position="1"/>
        <end position="20"/>
    </location>
</feature>
<dbReference type="Pfam" id="PF11319">
    <property type="entry name" value="VasI"/>
    <property type="match status" value="1"/>
</dbReference>
<dbReference type="Proteomes" id="UP001597048">
    <property type="component" value="Unassembled WGS sequence"/>
</dbReference>